<dbReference type="PANTHER" id="PTHR43861">
    <property type="entry name" value="TRANS-ACONITATE 2-METHYLTRANSFERASE-RELATED"/>
    <property type="match status" value="1"/>
</dbReference>
<accession>A0AA42R9K3</accession>
<evidence type="ECO:0000313" key="1">
    <source>
        <dbReference type="EMBL" id="MDH1505958.1"/>
    </source>
</evidence>
<dbReference type="GO" id="GO:0008168">
    <property type="term" value="F:methyltransferase activity"/>
    <property type="evidence" value="ECO:0007669"/>
    <property type="project" value="UniProtKB-KW"/>
</dbReference>
<dbReference type="AlphaFoldDB" id="A0AA42R9K3"/>
<dbReference type="SUPFAM" id="SSF53335">
    <property type="entry name" value="S-adenosyl-L-methionine-dependent methyltransferases"/>
    <property type="match status" value="1"/>
</dbReference>
<protein>
    <submittedName>
        <fullName evidence="1">Class I SAM-dependent methyltransferase</fullName>
    </submittedName>
</protein>
<name>A0AA42R9K3_AERCA</name>
<sequence length="204" mass="22250">MATFPADPAIMSIAYYDQHARAFADSTLSVDMQPLYQHFLPLLPPGGHIVDAGCGSGRDSHFFMAAGFRVTAFDGSKKLAALASHYIGHAVAVCRFEQFQASEPVDGIWACASLLHVPLADLPAVMGHLAVQLRAGGHFYCSFKYGRGTLARDGRTFTQLDEDALHALLSELPLVAIDVWQTTDLRPGRAEERWLNAVLQVKQP</sequence>
<dbReference type="GO" id="GO:0032259">
    <property type="term" value="P:methylation"/>
    <property type="evidence" value="ECO:0007669"/>
    <property type="project" value="UniProtKB-KW"/>
</dbReference>
<dbReference type="Gene3D" id="3.40.50.150">
    <property type="entry name" value="Vaccinia Virus protein VP39"/>
    <property type="match status" value="1"/>
</dbReference>
<gene>
    <name evidence="1" type="ORF">N5I20_12910</name>
</gene>
<dbReference type="Pfam" id="PF13489">
    <property type="entry name" value="Methyltransf_23"/>
    <property type="match status" value="1"/>
</dbReference>
<dbReference type="RefSeq" id="WP_236749304.1">
    <property type="nucleotide sequence ID" value="NZ_JANKLW010000005.1"/>
</dbReference>
<keyword evidence="1" id="KW-0808">Transferase</keyword>
<dbReference type="CDD" id="cd02440">
    <property type="entry name" value="AdoMet_MTases"/>
    <property type="match status" value="1"/>
</dbReference>
<dbReference type="InterPro" id="IPR029063">
    <property type="entry name" value="SAM-dependent_MTases_sf"/>
</dbReference>
<dbReference type="Proteomes" id="UP001161704">
    <property type="component" value="Unassembled WGS sequence"/>
</dbReference>
<keyword evidence="1" id="KW-0489">Methyltransferase</keyword>
<proteinExistence type="predicted"/>
<dbReference type="PANTHER" id="PTHR43861:SF1">
    <property type="entry name" value="TRANS-ACONITATE 2-METHYLTRANSFERASE"/>
    <property type="match status" value="1"/>
</dbReference>
<dbReference type="EMBL" id="JAOCIZ010000048">
    <property type="protein sequence ID" value="MDH1505958.1"/>
    <property type="molecule type" value="Genomic_DNA"/>
</dbReference>
<reference evidence="1" key="1">
    <citation type="submission" date="2022-09" db="EMBL/GenBank/DDBJ databases">
        <title>Intensive care unit water sources are persistently colonized with multi-drug resistant bacteria and are the site of extensive horizontal gene transfer of antibiotic resistance genes.</title>
        <authorList>
            <person name="Diorio-Toth L."/>
        </authorList>
    </citation>
    <scope>NUCLEOTIDE SEQUENCE</scope>
    <source>
        <strain evidence="1">GD03710</strain>
    </source>
</reference>
<comment type="caution">
    <text evidence="1">The sequence shown here is derived from an EMBL/GenBank/DDBJ whole genome shotgun (WGS) entry which is preliminary data.</text>
</comment>
<organism evidence="1 2">
    <name type="scientific">Aeromonas caviae</name>
    <name type="common">Aeromonas punctata</name>
    <dbReference type="NCBI Taxonomy" id="648"/>
    <lineage>
        <taxon>Bacteria</taxon>
        <taxon>Pseudomonadati</taxon>
        <taxon>Pseudomonadota</taxon>
        <taxon>Gammaproteobacteria</taxon>
        <taxon>Aeromonadales</taxon>
        <taxon>Aeromonadaceae</taxon>
        <taxon>Aeromonas</taxon>
    </lineage>
</organism>
<evidence type="ECO:0000313" key="2">
    <source>
        <dbReference type="Proteomes" id="UP001161704"/>
    </source>
</evidence>